<dbReference type="InterPro" id="IPR039429">
    <property type="entry name" value="SHMT-like_dom"/>
</dbReference>
<dbReference type="GO" id="GO:0004372">
    <property type="term" value="F:glycine hydroxymethyltransferase activity"/>
    <property type="evidence" value="ECO:0007669"/>
    <property type="project" value="UniProtKB-EC"/>
</dbReference>
<evidence type="ECO:0000313" key="7">
    <source>
        <dbReference type="Proteomes" id="UP000581135"/>
    </source>
</evidence>
<dbReference type="PANTHER" id="PTHR11680:SF35">
    <property type="entry name" value="SERINE HYDROXYMETHYLTRANSFERASE 1"/>
    <property type="match status" value="1"/>
</dbReference>
<dbReference type="UniPathway" id="UPA00193"/>
<evidence type="ECO:0000259" key="5">
    <source>
        <dbReference type="Pfam" id="PF00464"/>
    </source>
</evidence>
<accession>A0A839SPS4</accession>
<dbReference type="GO" id="GO:0019264">
    <property type="term" value="P:glycine biosynthetic process from serine"/>
    <property type="evidence" value="ECO:0007669"/>
    <property type="project" value="InterPro"/>
</dbReference>
<dbReference type="CDD" id="cd00378">
    <property type="entry name" value="SHMT"/>
    <property type="match status" value="1"/>
</dbReference>
<dbReference type="SUPFAM" id="SSF53383">
    <property type="entry name" value="PLP-dependent transferases"/>
    <property type="match status" value="1"/>
</dbReference>
<dbReference type="EMBL" id="JACHXA010000001">
    <property type="protein sequence ID" value="MBB3063750.1"/>
    <property type="molecule type" value="Genomic_DNA"/>
</dbReference>
<organism evidence="6 7">
    <name type="scientific">Limibacillus halophilus</name>
    <dbReference type="NCBI Taxonomy" id="1579333"/>
    <lineage>
        <taxon>Bacteria</taxon>
        <taxon>Pseudomonadati</taxon>
        <taxon>Pseudomonadota</taxon>
        <taxon>Alphaproteobacteria</taxon>
        <taxon>Rhodospirillales</taxon>
        <taxon>Rhodovibrionaceae</taxon>
        <taxon>Limibacillus</taxon>
    </lineage>
</organism>
<evidence type="ECO:0000256" key="1">
    <source>
        <dbReference type="ARBA" id="ARBA00001933"/>
    </source>
</evidence>
<reference evidence="6 7" key="1">
    <citation type="submission" date="2020-08" db="EMBL/GenBank/DDBJ databases">
        <title>Genomic Encyclopedia of Type Strains, Phase III (KMG-III): the genomes of soil and plant-associated and newly described type strains.</title>
        <authorList>
            <person name="Whitman W."/>
        </authorList>
    </citation>
    <scope>NUCLEOTIDE SEQUENCE [LARGE SCALE GENOMIC DNA]</scope>
    <source>
        <strain evidence="6 7">CECT 8803</strain>
    </source>
</reference>
<dbReference type="RefSeq" id="WP_183414572.1">
    <property type="nucleotide sequence ID" value="NZ_JACHXA010000001.1"/>
</dbReference>
<dbReference type="GO" id="GO:0035999">
    <property type="term" value="P:tetrahydrofolate interconversion"/>
    <property type="evidence" value="ECO:0007669"/>
    <property type="project" value="UniProtKB-UniRule"/>
</dbReference>
<name>A0A839SPS4_9PROT</name>
<dbReference type="PIRSF" id="PIRSF000412">
    <property type="entry name" value="SHMT"/>
    <property type="match status" value="1"/>
</dbReference>
<comment type="function">
    <text evidence="3">Catalyzes the reversible interconversion of serine and glycine with tetrahydrofolate (THF) serving as the one-carbon carrier. This reaction serves as the major source of one-carbon groups required for the biosynthesis of purines, thymidylate, methionine, and other important biomolecules.</text>
</comment>
<dbReference type="InterPro" id="IPR015421">
    <property type="entry name" value="PyrdxlP-dep_Trfase_major"/>
</dbReference>
<comment type="subunit">
    <text evidence="3">Homodimer.</text>
</comment>
<feature type="domain" description="Serine hydroxymethyltransferase-like" evidence="5">
    <location>
        <begin position="23"/>
        <end position="400"/>
    </location>
</feature>
<keyword evidence="2 3" id="KW-0663">Pyridoxal phosphate</keyword>
<dbReference type="GO" id="GO:0032259">
    <property type="term" value="P:methylation"/>
    <property type="evidence" value="ECO:0007669"/>
    <property type="project" value="UniProtKB-KW"/>
</dbReference>
<comment type="caution">
    <text evidence="3">Lacks conserved residue(s) required for the propagation of feature annotation.</text>
</comment>
<dbReference type="Pfam" id="PF00464">
    <property type="entry name" value="SHMT"/>
    <property type="match status" value="1"/>
</dbReference>
<dbReference type="InterPro" id="IPR049943">
    <property type="entry name" value="Ser_HO-MeTrfase-like"/>
</dbReference>
<keyword evidence="3" id="KW-0963">Cytoplasm</keyword>
<evidence type="ECO:0000256" key="2">
    <source>
        <dbReference type="ARBA" id="ARBA00022898"/>
    </source>
</evidence>
<dbReference type="InterPro" id="IPR001085">
    <property type="entry name" value="Ser_HO-MeTrfase"/>
</dbReference>
<comment type="cofactor">
    <cofactor evidence="1 3 4">
        <name>pyridoxal 5'-phosphate</name>
        <dbReference type="ChEBI" id="CHEBI:597326"/>
    </cofactor>
</comment>
<dbReference type="GO" id="GO:0030170">
    <property type="term" value="F:pyridoxal phosphate binding"/>
    <property type="evidence" value="ECO:0007669"/>
    <property type="project" value="UniProtKB-UniRule"/>
</dbReference>
<evidence type="ECO:0000256" key="4">
    <source>
        <dbReference type="PIRSR" id="PIRSR000412-50"/>
    </source>
</evidence>
<proteinExistence type="inferred from homology"/>
<sequence>MSPNNLRTERMDDTASVYFRTPLSSADPDVAALVASERNRQHQHIELIASENVVSRAVMEAQGSIFSNKTVEGYPGARYHGGAEIADALETLGSQRACKLFNAAEVNLQPHSGSQANLAVFSALLEPFDSVLALDLKSGGHLSHGAKANISGKLFTIHTYGLRPDSGFIDLDKLADMARANRPKLIIAGGSSYPRALDLKAFRQIADDVGAYLLVDMAHFAGLVAGGVLDNPVEFADVVTTTTYKSLRGARGGMILWNRDDLSRSLRSAVFPGVQGSPLLNMLAAKTVGLGEALQPSFRQYAEQVQRNARALAGQLSADGLSVVTGGTDTPLMLVDLMNLDMDGQTASDKLAAIGITCNKNLIPNDSRSPATTSGLRLGVSAMTSRGMVEADARQIGSWIADCLLGRTVSPQAVRRDVKAMASGFDFY</sequence>
<dbReference type="Gene3D" id="3.40.640.10">
    <property type="entry name" value="Type I PLP-dependent aspartate aminotransferase-like (Major domain)"/>
    <property type="match status" value="1"/>
</dbReference>
<comment type="caution">
    <text evidence="6">The sequence shown here is derived from an EMBL/GenBank/DDBJ whole genome shotgun (WGS) entry which is preliminary data.</text>
</comment>
<evidence type="ECO:0000256" key="3">
    <source>
        <dbReference type="HAMAP-Rule" id="MF_00051"/>
    </source>
</evidence>
<keyword evidence="7" id="KW-1185">Reference proteome</keyword>
<comment type="similarity">
    <text evidence="3">Belongs to the SHMT family.</text>
</comment>
<dbReference type="GO" id="GO:0005829">
    <property type="term" value="C:cytosol"/>
    <property type="evidence" value="ECO:0007669"/>
    <property type="project" value="TreeGrafter"/>
</dbReference>
<protein>
    <recommendedName>
        <fullName evidence="3">Probable serine hydroxymethyltransferase</fullName>
        <shortName evidence="3">SHMT</shortName>
        <shortName evidence="3">Serine methylase</shortName>
        <ecNumber evidence="3">2.1.2.1</ecNumber>
    </recommendedName>
</protein>
<evidence type="ECO:0000313" key="6">
    <source>
        <dbReference type="EMBL" id="MBB3063750.1"/>
    </source>
</evidence>
<feature type="binding site" evidence="3">
    <location>
        <begin position="140"/>
        <end position="142"/>
    </location>
    <ligand>
        <name>(6S)-5,6,7,8-tetrahydrofolate</name>
        <dbReference type="ChEBI" id="CHEBI:57453"/>
    </ligand>
</feature>
<dbReference type="NCBIfam" id="NF000586">
    <property type="entry name" value="PRK00011.1"/>
    <property type="match status" value="1"/>
</dbReference>
<gene>
    <name evidence="3" type="primary">glyA</name>
    <name evidence="6" type="ORF">FHR98_000015</name>
</gene>
<feature type="modified residue" description="N6-(pyridoxal phosphate)lysine" evidence="3 4">
    <location>
        <position position="245"/>
    </location>
</feature>
<dbReference type="InterPro" id="IPR015424">
    <property type="entry name" value="PyrdxlP-dep_Trfase"/>
</dbReference>
<dbReference type="AlphaFoldDB" id="A0A839SPS4"/>
<dbReference type="Gene3D" id="3.90.1150.10">
    <property type="entry name" value="Aspartate Aminotransferase, domain 1"/>
    <property type="match status" value="1"/>
</dbReference>
<keyword evidence="3" id="KW-0554">One-carbon metabolism</keyword>
<dbReference type="Proteomes" id="UP000581135">
    <property type="component" value="Unassembled WGS sequence"/>
</dbReference>
<comment type="subcellular location">
    <subcellularLocation>
        <location evidence="3">Cytoplasm</location>
    </subcellularLocation>
</comment>
<comment type="catalytic activity">
    <reaction evidence="3">
        <text>(6R)-5,10-methylene-5,6,7,8-tetrahydrofolate + glycine + H2O = (6S)-5,6,7,8-tetrahydrofolate + L-serine</text>
        <dbReference type="Rhea" id="RHEA:15481"/>
        <dbReference type="ChEBI" id="CHEBI:15377"/>
        <dbReference type="ChEBI" id="CHEBI:15636"/>
        <dbReference type="ChEBI" id="CHEBI:33384"/>
        <dbReference type="ChEBI" id="CHEBI:57305"/>
        <dbReference type="ChEBI" id="CHEBI:57453"/>
        <dbReference type="EC" id="2.1.2.1"/>
    </reaction>
</comment>
<dbReference type="HAMAP" id="MF_00051">
    <property type="entry name" value="SHMT"/>
    <property type="match status" value="1"/>
</dbReference>
<dbReference type="PANTHER" id="PTHR11680">
    <property type="entry name" value="SERINE HYDROXYMETHYLTRANSFERASE"/>
    <property type="match status" value="1"/>
</dbReference>
<comment type="pathway">
    <text evidence="3">One-carbon metabolism; tetrahydrofolate interconversion.</text>
</comment>
<keyword evidence="6" id="KW-0489">Methyltransferase</keyword>
<dbReference type="EC" id="2.1.2.1" evidence="3"/>
<keyword evidence="3 6" id="KW-0808">Transferase</keyword>
<dbReference type="GO" id="GO:0008168">
    <property type="term" value="F:methyltransferase activity"/>
    <property type="evidence" value="ECO:0007669"/>
    <property type="project" value="UniProtKB-KW"/>
</dbReference>
<dbReference type="InterPro" id="IPR015422">
    <property type="entry name" value="PyrdxlP-dep_Trfase_small"/>
</dbReference>
<feature type="binding site" evidence="3">
    <location>
        <position position="136"/>
    </location>
    <ligand>
        <name>(6S)-5,6,7,8-tetrahydrofolate</name>
        <dbReference type="ChEBI" id="CHEBI:57453"/>
    </ligand>
</feature>